<protein>
    <submittedName>
        <fullName evidence="1">Uncharacterized protein</fullName>
    </submittedName>
</protein>
<dbReference type="OrthoDB" id="1955258at2"/>
<name>A0A174JHP7_9FIRM</name>
<evidence type="ECO:0000313" key="1">
    <source>
        <dbReference type="EMBL" id="CUO99232.1"/>
    </source>
</evidence>
<dbReference type="RefSeq" id="WP_055154742.1">
    <property type="nucleotide sequence ID" value="NZ_BAAACT010000109.1"/>
</dbReference>
<dbReference type="AlphaFoldDB" id="A0A174JHP7"/>
<sequence length="86" mass="10187">MLDRKDLEAIAKLIDARAEQTESLLLDEIGRTQTYLEKQITEVKKNMEELSQYYRITKLESDNTTLLLKMIDQLNRRVEELEKRTA</sequence>
<dbReference type="STRING" id="39482.ERS852491_03949"/>
<reference evidence="1 2" key="1">
    <citation type="submission" date="2015-09" db="EMBL/GenBank/DDBJ databases">
        <authorList>
            <consortium name="Pathogen Informatics"/>
        </authorList>
    </citation>
    <scope>NUCLEOTIDE SEQUENCE [LARGE SCALE GENOMIC DNA]</scope>
    <source>
        <strain evidence="1 2">2789STDY5834876</strain>
    </source>
</reference>
<gene>
    <name evidence="1" type="ORF">ERS852491_03949</name>
</gene>
<dbReference type="Proteomes" id="UP000095544">
    <property type="component" value="Unassembled WGS sequence"/>
</dbReference>
<organism evidence="1 2">
    <name type="scientific">Faecalicatena contorta</name>
    <dbReference type="NCBI Taxonomy" id="39482"/>
    <lineage>
        <taxon>Bacteria</taxon>
        <taxon>Bacillati</taxon>
        <taxon>Bacillota</taxon>
        <taxon>Clostridia</taxon>
        <taxon>Lachnospirales</taxon>
        <taxon>Lachnospiraceae</taxon>
        <taxon>Faecalicatena</taxon>
    </lineage>
</organism>
<accession>A0A174JHP7</accession>
<proteinExistence type="predicted"/>
<evidence type="ECO:0000313" key="2">
    <source>
        <dbReference type="Proteomes" id="UP000095544"/>
    </source>
</evidence>
<dbReference type="EMBL" id="CYZU01000048">
    <property type="protein sequence ID" value="CUO99232.1"/>
    <property type="molecule type" value="Genomic_DNA"/>
</dbReference>